<evidence type="ECO:0000256" key="2">
    <source>
        <dbReference type="ARBA" id="ARBA00023125"/>
    </source>
</evidence>
<name>A0ABQ2B882_9MICO</name>
<dbReference type="EMBL" id="BMDG01000006">
    <property type="protein sequence ID" value="GGI08373.1"/>
    <property type="molecule type" value="Genomic_DNA"/>
</dbReference>
<dbReference type="InterPro" id="IPR036271">
    <property type="entry name" value="Tet_transcr_reg_TetR-rel_C_sf"/>
</dbReference>
<evidence type="ECO:0000259" key="4">
    <source>
        <dbReference type="Pfam" id="PF02909"/>
    </source>
</evidence>
<evidence type="ECO:0000256" key="3">
    <source>
        <dbReference type="ARBA" id="ARBA00023163"/>
    </source>
</evidence>
<evidence type="ECO:0000256" key="1">
    <source>
        <dbReference type="ARBA" id="ARBA00023015"/>
    </source>
</evidence>
<keyword evidence="1" id="KW-0805">Transcription regulation</keyword>
<keyword evidence="3" id="KW-0804">Transcription</keyword>
<feature type="domain" description="Tetracycline repressor TetR C-terminal" evidence="4">
    <location>
        <begin position="108"/>
        <end position="228"/>
    </location>
</feature>
<dbReference type="InterPro" id="IPR009057">
    <property type="entry name" value="Homeodomain-like_sf"/>
</dbReference>
<accession>A0ABQ2B882</accession>
<organism evidence="5 6">
    <name type="scientific">Isoptericola cucumis</name>
    <dbReference type="NCBI Taxonomy" id="1776856"/>
    <lineage>
        <taxon>Bacteria</taxon>
        <taxon>Bacillati</taxon>
        <taxon>Actinomycetota</taxon>
        <taxon>Actinomycetes</taxon>
        <taxon>Micrococcales</taxon>
        <taxon>Promicromonosporaceae</taxon>
        <taxon>Isoptericola</taxon>
    </lineage>
</organism>
<dbReference type="RefSeq" id="WP_188523635.1">
    <property type="nucleotide sequence ID" value="NZ_BMDG01000006.1"/>
</dbReference>
<protein>
    <recommendedName>
        <fullName evidence="4">Tetracycline repressor TetR C-terminal domain-containing protein</fullName>
    </recommendedName>
</protein>
<dbReference type="Proteomes" id="UP000632535">
    <property type="component" value="Unassembled WGS sequence"/>
</dbReference>
<dbReference type="PANTHER" id="PTHR30055:SF151">
    <property type="entry name" value="TRANSCRIPTIONAL REGULATORY PROTEIN"/>
    <property type="match status" value="1"/>
</dbReference>
<dbReference type="Gene3D" id="1.10.357.10">
    <property type="entry name" value="Tetracycline Repressor, domain 2"/>
    <property type="match status" value="1"/>
</dbReference>
<evidence type="ECO:0000313" key="6">
    <source>
        <dbReference type="Proteomes" id="UP000632535"/>
    </source>
</evidence>
<dbReference type="PANTHER" id="PTHR30055">
    <property type="entry name" value="HTH-TYPE TRANSCRIPTIONAL REGULATOR RUTR"/>
    <property type="match status" value="1"/>
</dbReference>
<dbReference type="Gene3D" id="1.10.10.60">
    <property type="entry name" value="Homeodomain-like"/>
    <property type="match status" value="1"/>
</dbReference>
<keyword evidence="2" id="KW-0238">DNA-binding</keyword>
<dbReference type="SUPFAM" id="SSF48498">
    <property type="entry name" value="Tetracyclin repressor-like, C-terminal domain"/>
    <property type="match status" value="1"/>
</dbReference>
<dbReference type="InterPro" id="IPR004111">
    <property type="entry name" value="Repressor_TetR_C"/>
</dbReference>
<evidence type="ECO:0000313" key="5">
    <source>
        <dbReference type="EMBL" id="GGI08373.1"/>
    </source>
</evidence>
<keyword evidence="6" id="KW-1185">Reference proteome</keyword>
<dbReference type="SUPFAM" id="SSF46689">
    <property type="entry name" value="Homeodomain-like"/>
    <property type="match status" value="1"/>
</dbReference>
<comment type="caution">
    <text evidence="5">The sequence shown here is derived from an EMBL/GenBank/DDBJ whole genome shotgun (WGS) entry which is preliminary data.</text>
</comment>
<dbReference type="InterPro" id="IPR050109">
    <property type="entry name" value="HTH-type_TetR-like_transc_reg"/>
</dbReference>
<sequence>MSGTSREASSAGGGAQQVEAHVRRLWRHRGVAAPAPRRGPQRRLDLDDVLDTAVQVADGAGLAGVSTRAVAAPLGLSAMGLYPYVGTKEQLLALMEDHASVLPAWDDPGTSLADDLAAWAEQLFALYRRHPWLTELSWTEAPGGPHQQDWLERLLAVLERWRTPPGSRAPVVTTLYAVVRAAAQTDAGHARAAAGDGAAAWREQAAATQRLVGDLDRRYPRAHALVQHAPHDWQDAPRASVRRVVDVLCEGLGTGGRPGRAPAGP</sequence>
<gene>
    <name evidence="5" type="ORF">GCM10007368_20840</name>
</gene>
<proteinExistence type="predicted"/>
<dbReference type="Pfam" id="PF02909">
    <property type="entry name" value="TetR_C_1"/>
    <property type="match status" value="1"/>
</dbReference>
<reference evidence="6" key="1">
    <citation type="journal article" date="2019" name="Int. J. Syst. Evol. Microbiol.">
        <title>The Global Catalogue of Microorganisms (GCM) 10K type strain sequencing project: providing services to taxonomists for standard genome sequencing and annotation.</title>
        <authorList>
            <consortium name="The Broad Institute Genomics Platform"/>
            <consortium name="The Broad Institute Genome Sequencing Center for Infectious Disease"/>
            <person name="Wu L."/>
            <person name="Ma J."/>
        </authorList>
    </citation>
    <scope>NUCLEOTIDE SEQUENCE [LARGE SCALE GENOMIC DNA]</scope>
    <source>
        <strain evidence="6">CCM 8653</strain>
    </source>
</reference>